<keyword evidence="7" id="KW-0539">Nucleus</keyword>
<gene>
    <name evidence="11" type="ORF">PTSG_04612</name>
</gene>
<dbReference type="Pfam" id="PF23769">
    <property type="entry name" value="Beta-prop_WDR75_2nd"/>
    <property type="match status" value="1"/>
</dbReference>
<dbReference type="GO" id="GO:0045943">
    <property type="term" value="P:positive regulation of transcription by RNA polymerase I"/>
    <property type="evidence" value="ECO:0007669"/>
    <property type="project" value="InterPro"/>
</dbReference>
<keyword evidence="12" id="KW-1185">Reference proteome</keyword>
<dbReference type="PROSITE" id="PS50082">
    <property type="entry name" value="WD_REPEATS_2"/>
    <property type="match status" value="3"/>
</dbReference>
<dbReference type="InterPro" id="IPR011047">
    <property type="entry name" value="Quinoprotein_ADH-like_sf"/>
</dbReference>
<dbReference type="KEGG" id="sre:PTSG_04612"/>
<dbReference type="GeneID" id="16075287"/>
<keyword evidence="3" id="KW-0698">rRNA processing</keyword>
<dbReference type="PROSITE" id="PS50294">
    <property type="entry name" value="WD_REPEATS_REGION"/>
    <property type="match status" value="3"/>
</dbReference>
<dbReference type="InterPro" id="IPR001680">
    <property type="entry name" value="WD40_rpt"/>
</dbReference>
<dbReference type="GO" id="GO:0003723">
    <property type="term" value="F:RNA binding"/>
    <property type="evidence" value="ECO:0007669"/>
    <property type="project" value="InterPro"/>
</dbReference>
<evidence type="ECO:0000256" key="1">
    <source>
        <dbReference type="ARBA" id="ARBA00004604"/>
    </source>
</evidence>
<feature type="repeat" description="WD" evidence="8">
    <location>
        <begin position="44"/>
        <end position="86"/>
    </location>
</feature>
<dbReference type="Pfam" id="PF23869">
    <property type="entry name" value="Beta-prop_WDR75_1st"/>
    <property type="match status" value="1"/>
</dbReference>
<evidence type="ECO:0000256" key="8">
    <source>
        <dbReference type="PROSITE-ProRule" id="PRU00221"/>
    </source>
</evidence>
<keyword evidence="6" id="KW-0804">Transcription</keyword>
<feature type="repeat" description="WD" evidence="8">
    <location>
        <begin position="430"/>
        <end position="461"/>
    </location>
</feature>
<evidence type="ECO:0000256" key="5">
    <source>
        <dbReference type="ARBA" id="ARBA00022737"/>
    </source>
</evidence>
<evidence type="ECO:0000256" key="2">
    <source>
        <dbReference type="ARBA" id="ARBA00022517"/>
    </source>
</evidence>
<keyword evidence="4 8" id="KW-0853">WD repeat</keyword>
<protein>
    <recommendedName>
        <fullName evidence="10">WD repeat-containing protein 75 second beta-propeller domain-containing protein</fullName>
    </recommendedName>
</protein>
<dbReference type="SUPFAM" id="SSF50998">
    <property type="entry name" value="Quinoprotein alcohol dehydrogenase-like"/>
    <property type="match status" value="1"/>
</dbReference>
<dbReference type="EMBL" id="GL832964">
    <property type="protein sequence ID" value="EGD72883.1"/>
    <property type="molecule type" value="Genomic_DNA"/>
</dbReference>
<dbReference type="OrthoDB" id="4096at2759"/>
<sequence length="1110" mass="120410">MEVCGGLLVGARSEMTKDARFAFVPCENTVRVVALRTSATVRVLQGHSRAITQVSLNPANRLQVVTAAKDNTIKVWDYDEAVCLRTFKAKGSVAAFFFDGHDARELYWVEETHFGRAQRLCHMTLPDSASSLDVELTYDDVIVPEVRHARSWCYHPRTKSFLYGAGKTLHVHSLAFGTERVFNTSNTITVIATHDETDAIATGDAQGKVHVWYGCFRDTDSPPVTTSLHWHAHAVSALTFTTDGAYLLSGGEEAVFVMWQLDTNTKRFLPRLGAPIAHIAAAQNSQFYLVSLHDNSVLIINAAAFAVSHSIIGCRQAPVHAHQKHTVGLVREPQSGCVLTNGKQGMLQLYDIERDAHVRDVDVVGRQFVSRTFRRHISPTSVLHAAYAAGGSTLATVEYRRDAFADGDLRLKFWTRKDSGFKYAMNTLVEPPHTAAVTGLLAHPTKRLFVTTSKDGTIKLWAFTEQGDPEDSRRPSPHWYCQAVGDYNQLPCTAAAMSADGSHFVVACKNFLTLWSTEDMTLLRVAMLSTHKVLVSHLAFTADGKTIVLAARQHTMLFDVSTLGVLHSTAQRTAFLATAAHTSSAAASSTADDASDEGDSDNSSGEVEHGDVYAVVHSHDDRSSWTASVFRTSKPDAPLVDIPLRSCPKAIAFWQVHGELRLVVLDQRQRLCLFPLDSAGTRKEPTRLQPDTSNVPLYGVGSEDFDQTRQAYQRFFGTASAAARVVGATSSAQAASALYAEQQLASRAMSIGKTPLEETFAVPSHLLPSMRLLSAQFLDLSLATARPHATATESGSDTTSKMPVDDKAALAQEKADAVRMRSQATGADGSKTSEPSTQRDASTNSSSSGSGLVLETLLHAPVHTSTSAPSITASDFAFVKTLGDVSNEGEGDKTSIAADDSFAWCFEAPSKRSDKKKKKDKKDKKKKDKKDKKDKKEKSKGDTSTVARRQQPRVEVEDLETKQGQEPNGAVATPKKLNGVMINGNGSHHVAEEEDGEEHVTPKAKKSKVEDADDSEQTKGEEGQEEMNDSLASLPGTPDGPRRMPTRNTPNPRKQRRRKSMPGGDGLANGNGSTKGTSKKSTPARTKAPGKRSGAKSVGATPLRAHAKRA</sequence>
<dbReference type="GO" id="GO:2000234">
    <property type="term" value="P:positive regulation of rRNA processing"/>
    <property type="evidence" value="ECO:0007669"/>
    <property type="project" value="TreeGrafter"/>
</dbReference>
<dbReference type="SMART" id="SM00320">
    <property type="entry name" value="WD40"/>
    <property type="match status" value="6"/>
</dbReference>
<dbReference type="GO" id="GO:0032040">
    <property type="term" value="C:small-subunit processome"/>
    <property type="evidence" value="ECO:0007669"/>
    <property type="project" value="InterPro"/>
</dbReference>
<evidence type="ECO:0000313" key="12">
    <source>
        <dbReference type="Proteomes" id="UP000007799"/>
    </source>
</evidence>
<dbReference type="Proteomes" id="UP000007799">
    <property type="component" value="Unassembled WGS sequence"/>
</dbReference>
<keyword evidence="5" id="KW-0677">Repeat</keyword>
<dbReference type="RefSeq" id="XP_004994705.1">
    <property type="nucleotide sequence ID" value="XM_004994648.1"/>
</dbReference>
<feature type="region of interest" description="Disordered" evidence="9">
    <location>
        <begin position="812"/>
        <end position="849"/>
    </location>
</feature>
<evidence type="ECO:0000313" key="11">
    <source>
        <dbReference type="EMBL" id="EGD72883.1"/>
    </source>
</evidence>
<comment type="subcellular location">
    <subcellularLocation>
        <location evidence="1">Nucleus</location>
        <location evidence="1">Nucleolus</location>
    </subcellularLocation>
</comment>
<feature type="domain" description="WD repeat-containing protein 75 second beta-propeller" evidence="10">
    <location>
        <begin position="330"/>
        <end position="590"/>
    </location>
</feature>
<dbReference type="eggNOG" id="KOG1963">
    <property type="taxonomic scope" value="Eukaryota"/>
</dbReference>
<organism evidence="12">
    <name type="scientific">Salpingoeca rosetta (strain ATCC 50818 / BSB-021)</name>
    <dbReference type="NCBI Taxonomy" id="946362"/>
    <lineage>
        <taxon>Eukaryota</taxon>
        <taxon>Choanoflagellata</taxon>
        <taxon>Craspedida</taxon>
        <taxon>Salpingoecidae</taxon>
        <taxon>Salpingoeca</taxon>
    </lineage>
</organism>
<dbReference type="InParanoid" id="F2U7X8"/>
<feature type="region of interest" description="Disordered" evidence="9">
    <location>
        <begin position="910"/>
        <end position="1110"/>
    </location>
</feature>
<evidence type="ECO:0000259" key="10">
    <source>
        <dbReference type="Pfam" id="PF23769"/>
    </source>
</evidence>
<dbReference type="AlphaFoldDB" id="F2U7X8"/>
<feature type="compositionally biased region" description="Polar residues" evidence="9">
    <location>
        <begin position="1070"/>
        <end position="1084"/>
    </location>
</feature>
<evidence type="ECO:0000256" key="6">
    <source>
        <dbReference type="ARBA" id="ARBA00023163"/>
    </source>
</evidence>
<name>F2U7X8_SALR5</name>
<evidence type="ECO:0000256" key="3">
    <source>
        <dbReference type="ARBA" id="ARBA00022552"/>
    </source>
</evidence>
<proteinExistence type="predicted"/>
<dbReference type="InterPro" id="IPR053826">
    <property type="entry name" value="WDR75"/>
</dbReference>
<reference evidence="11" key="1">
    <citation type="submission" date="2009-08" db="EMBL/GenBank/DDBJ databases">
        <title>Annotation of Salpingoeca rosetta.</title>
        <authorList>
            <consortium name="The Broad Institute Genome Sequencing Platform"/>
            <person name="Russ C."/>
            <person name="Cuomo C."/>
            <person name="Burger G."/>
            <person name="Gray M.W."/>
            <person name="Holland P.W.H."/>
            <person name="King N."/>
            <person name="Lang F.B.F."/>
            <person name="Roger A.J."/>
            <person name="Ruiz-Trillo I."/>
            <person name="Young S.K."/>
            <person name="Zeng Q."/>
            <person name="Gargeya S."/>
            <person name="Alvarado L."/>
            <person name="Berlin A."/>
            <person name="Chapman S.B."/>
            <person name="Chen Z."/>
            <person name="Freedman E."/>
            <person name="Gellesch M."/>
            <person name="Goldberg J."/>
            <person name="Griggs A."/>
            <person name="Gujja S."/>
            <person name="Heilman E."/>
            <person name="Heiman D."/>
            <person name="Howarth C."/>
            <person name="Mehta T."/>
            <person name="Neiman D."/>
            <person name="Pearson M."/>
            <person name="Roberts A."/>
            <person name="Saif S."/>
            <person name="Shea T."/>
            <person name="Shenoy N."/>
            <person name="Sisk P."/>
            <person name="Stolte C."/>
            <person name="Sykes S."/>
            <person name="White J."/>
            <person name="Yandava C."/>
            <person name="Haas B."/>
            <person name="Nusbaum C."/>
            <person name="Birren B."/>
        </authorList>
    </citation>
    <scope>NUCLEOTIDE SEQUENCE [LARGE SCALE GENOMIC DNA]</scope>
    <source>
        <strain evidence="11">ATCC 50818</strain>
    </source>
</reference>
<dbReference type="GO" id="GO:0006364">
    <property type="term" value="P:rRNA processing"/>
    <property type="evidence" value="ECO:0007669"/>
    <property type="project" value="UniProtKB-KW"/>
</dbReference>
<feature type="compositionally biased region" description="Basic residues" evidence="9">
    <location>
        <begin position="913"/>
        <end position="933"/>
    </location>
</feature>
<dbReference type="Gene3D" id="2.130.10.10">
    <property type="entry name" value="YVTN repeat-like/Quinoprotein amine dehydrogenase"/>
    <property type="match status" value="3"/>
</dbReference>
<accession>F2U7X8</accession>
<evidence type="ECO:0000256" key="7">
    <source>
        <dbReference type="ARBA" id="ARBA00023242"/>
    </source>
</evidence>
<dbReference type="InterPro" id="IPR015943">
    <property type="entry name" value="WD40/YVTN_repeat-like_dom_sf"/>
</dbReference>
<feature type="compositionally biased region" description="Polar residues" evidence="9">
    <location>
        <begin position="822"/>
        <end position="844"/>
    </location>
</feature>
<feature type="compositionally biased region" description="Basic and acidic residues" evidence="9">
    <location>
        <begin position="952"/>
        <end position="963"/>
    </location>
</feature>
<dbReference type="OMA" id="HDARELY"/>
<evidence type="ECO:0000256" key="9">
    <source>
        <dbReference type="SAM" id="MobiDB-lite"/>
    </source>
</evidence>
<feature type="region of interest" description="Disordered" evidence="9">
    <location>
        <begin position="587"/>
        <end position="608"/>
    </location>
</feature>
<feature type="repeat" description="WD" evidence="8">
    <location>
        <begin position="228"/>
        <end position="269"/>
    </location>
</feature>
<dbReference type="InterPro" id="IPR057644">
    <property type="entry name" value="Beta-prop_WDR75_2nd"/>
</dbReference>
<dbReference type="PANTHER" id="PTHR44215:SF1">
    <property type="entry name" value="WD REPEAT-CONTAINING PROTEIN 75"/>
    <property type="match status" value="1"/>
</dbReference>
<keyword evidence="2" id="KW-0690">Ribosome biogenesis</keyword>
<dbReference type="STRING" id="946362.F2U7X8"/>
<dbReference type="PANTHER" id="PTHR44215">
    <property type="entry name" value="WD REPEAT-CONTAINING PROTEIN 75"/>
    <property type="match status" value="1"/>
</dbReference>
<evidence type="ECO:0000256" key="4">
    <source>
        <dbReference type="ARBA" id="ARBA00022574"/>
    </source>
</evidence>